<feature type="repeat" description="PPR" evidence="7">
    <location>
        <begin position="227"/>
        <end position="257"/>
    </location>
</feature>
<keyword evidence="10" id="KW-1185">Reference proteome</keyword>
<feature type="repeat" description="PPR" evidence="7">
    <location>
        <begin position="129"/>
        <end position="163"/>
    </location>
</feature>
<keyword evidence="6" id="KW-0539">Nucleus</keyword>
<dbReference type="OMA" id="WIPMENK"/>
<keyword evidence="5" id="KW-0804">Transcription</keyword>
<dbReference type="Gramene" id="TRITD7Bv1G038680.5">
    <property type="protein sequence ID" value="TRITD7Bv1G038680.5"/>
    <property type="gene ID" value="TRITD7Bv1G038680"/>
</dbReference>
<evidence type="ECO:0000256" key="2">
    <source>
        <dbReference type="ARBA" id="ARBA00022946"/>
    </source>
</evidence>
<dbReference type="PROSITE" id="PS51375">
    <property type="entry name" value="PPR"/>
    <property type="match status" value="7"/>
</dbReference>
<evidence type="ECO:0000256" key="3">
    <source>
        <dbReference type="ARBA" id="ARBA00023015"/>
    </source>
</evidence>
<dbReference type="PANTHER" id="PTHR47926">
    <property type="entry name" value="PENTATRICOPEPTIDE REPEAT-CONTAINING PROTEIN"/>
    <property type="match status" value="1"/>
</dbReference>
<dbReference type="Pfam" id="PF20431">
    <property type="entry name" value="E_motif"/>
    <property type="match status" value="1"/>
</dbReference>
<keyword evidence="2" id="KW-0809">Transit peptide</keyword>
<organism evidence="9 10">
    <name type="scientific">Triticum turgidum subsp. durum</name>
    <name type="common">Durum wheat</name>
    <name type="synonym">Triticum durum</name>
    <dbReference type="NCBI Taxonomy" id="4567"/>
    <lineage>
        <taxon>Eukaryota</taxon>
        <taxon>Viridiplantae</taxon>
        <taxon>Streptophyta</taxon>
        <taxon>Embryophyta</taxon>
        <taxon>Tracheophyta</taxon>
        <taxon>Spermatophyta</taxon>
        <taxon>Magnoliopsida</taxon>
        <taxon>Liliopsida</taxon>
        <taxon>Poales</taxon>
        <taxon>Poaceae</taxon>
        <taxon>BOP clade</taxon>
        <taxon>Pooideae</taxon>
        <taxon>Triticodae</taxon>
        <taxon>Triticeae</taxon>
        <taxon>Triticinae</taxon>
        <taxon>Triticum</taxon>
    </lineage>
</organism>
<dbReference type="PROSITE" id="PS51519">
    <property type="entry name" value="RWP_RK"/>
    <property type="match status" value="1"/>
</dbReference>
<dbReference type="NCBIfam" id="TIGR00756">
    <property type="entry name" value="PPR"/>
    <property type="match status" value="9"/>
</dbReference>
<dbReference type="SUPFAM" id="SSF48452">
    <property type="entry name" value="TPR-like"/>
    <property type="match status" value="1"/>
</dbReference>
<dbReference type="GO" id="GO:0009451">
    <property type="term" value="P:RNA modification"/>
    <property type="evidence" value="ECO:0007669"/>
    <property type="project" value="InterPro"/>
</dbReference>
<accession>A0A9R0ZWD0</accession>
<proteinExistence type="predicted"/>
<dbReference type="InterPro" id="IPR002885">
    <property type="entry name" value="PPR_rpt"/>
</dbReference>
<sequence>MRRWPPPISGVAHRRAASAAAAAATVAPPTGELVRQHNRSLAALLRRGRLAAAWRLFDALPVRDVVTWNSLLAALARRSDVSAASAFFASMPVRDVVSWNTLLAAYSRSSHSHHLAAARRLFDEMPQRDGVTWNTLLSAYVRRGLMGEAGKLFDEMPQRGVTSWNTMVTGLFAAGQVSKALDMFNAMPVKDSASLGTLVSGLAKNGRLHEAEELLTKRLMVTDMDKAVDAYNTLIAAYGQVGRVDDARRLFDMIPRGQNQHQMSNMRVFQRNVVSWNTMMMCYTRTGDVCSARMLFDEMPAKNLESWNTMVAGYAKVSNMQEAEKLFWEMPDPDMVSWNLIIRGFTQIGEVEHARGFFDRMPERAIISWNTMISGYEQNGDYDGTIELFSKMLEVGGMPDRHTFSSVLAACASIPMLPLGAQLHQLIEKSFLPDTAISNALITMYSRGGAITDAEAIFNQMHTQKCLVSWNALIGGYEHHGRATEALQLFEEMRRAGVMPTHITFISLLSACGNAGLVSEGWRVFHTMVHEYGIAARIEHYSALVNLIGRHGKLDDALEVINSMPITPDRSVWGSFLGACTAKKNEPLAHMAAKALSKIDPESSAPYVLIHNLHAREGRWGSASVAREEMERKGVHKHPGYSWIDLHDKWAYFAGFVRRELHKPRNMGMSQATQKEWIPMENKASGLMGHVFGMIVTCLKRRRSSAVYPSRATAANPCALSAPLSRRAAVYKSSHAAPCLVPCDTGELDTSFDDDLLRCWEAIEQSDNNTEESGKGLPLVCYGEENGAASNAMRTDCVRSERVLTFELVSQYFYMPITQAARELNVGLTVLKKRCRELGIPRWPHRKLKSLQALINDVEVLQEAGKANEDGQLRAMVEMLEQERRLLEQKPYVELEEKTKRLRQACFKASYKKRRLLALEPGDASKYY</sequence>
<protein>
    <recommendedName>
        <fullName evidence="8">RWP-RK domain-containing protein</fullName>
    </recommendedName>
</protein>
<dbReference type="Gene3D" id="1.25.40.10">
    <property type="entry name" value="Tetratricopeptide repeat domain"/>
    <property type="match status" value="6"/>
</dbReference>
<dbReference type="InterPro" id="IPR011990">
    <property type="entry name" value="TPR-like_helical_dom_sf"/>
</dbReference>
<evidence type="ECO:0000259" key="8">
    <source>
        <dbReference type="PROSITE" id="PS51519"/>
    </source>
</evidence>
<dbReference type="Pfam" id="PF13041">
    <property type="entry name" value="PPR_2"/>
    <property type="match status" value="2"/>
</dbReference>
<feature type="repeat" description="PPR" evidence="7">
    <location>
        <begin position="365"/>
        <end position="399"/>
    </location>
</feature>
<dbReference type="FunFam" id="1.25.40.10:FF:000090">
    <property type="entry name" value="Pentatricopeptide repeat-containing protein, chloroplastic"/>
    <property type="match status" value="1"/>
</dbReference>
<gene>
    <name evidence="9" type="ORF">TRITD_7Bv1G038680</name>
</gene>
<dbReference type="PANTHER" id="PTHR47926:SF468">
    <property type="entry name" value="PENTATRICOPEPTIDE REPEAT-CONTAINING PROTEIN"/>
    <property type="match status" value="1"/>
</dbReference>
<feature type="repeat" description="PPR" evidence="7">
    <location>
        <begin position="64"/>
        <end position="98"/>
    </location>
</feature>
<dbReference type="Pfam" id="PF01535">
    <property type="entry name" value="PPR"/>
    <property type="match status" value="10"/>
</dbReference>
<evidence type="ECO:0000313" key="9">
    <source>
        <dbReference type="EMBL" id="VAI84473.1"/>
    </source>
</evidence>
<keyword evidence="3" id="KW-0805">Transcription regulation</keyword>
<dbReference type="InterPro" id="IPR046960">
    <property type="entry name" value="PPR_At4g14850-like_plant"/>
</dbReference>
<dbReference type="Pfam" id="PF02042">
    <property type="entry name" value="RWP-RK"/>
    <property type="match status" value="1"/>
</dbReference>
<dbReference type="GO" id="GO:0003677">
    <property type="term" value="F:DNA binding"/>
    <property type="evidence" value="ECO:0007669"/>
    <property type="project" value="UniProtKB-KW"/>
</dbReference>
<evidence type="ECO:0000313" key="10">
    <source>
        <dbReference type="Proteomes" id="UP000324705"/>
    </source>
</evidence>
<feature type="repeat" description="PPR" evidence="7">
    <location>
        <begin position="334"/>
        <end position="364"/>
    </location>
</feature>
<feature type="repeat" description="PPR" evidence="7">
    <location>
        <begin position="466"/>
        <end position="500"/>
    </location>
</feature>
<evidence type="ECO:0000256" key="7">
    <source>
        <dbReference type="PROSITE-ProRule" id="PRU00708"/>
    </source>
</evidence>
<keyword evidence="4" id="KW-0238">DNA-binding</keyword>
<evidence type="ECO:0000256" key="5">
    <source>
        <dbReference type="ARBA" id="ARBA00023163"/>
    </source>
</evidence>
<dbReference type="AlphaFoldDB" id="A0A9R0ZWD0"/>
<dbReference type="InterPro" id="IPR003035">
    <property type="entry name" value="RWP-RK_dom"/>
</dbReference>
<feature type="repeat" description="PPR" evidence="7">
    <location>
        <begin position="272"/>
        <end position="306"/>
    </location>
</feature>
<dbReference type="InterPro" id="IPR046848">
    <property type="entry name" value="E_motif"/>
</dbReference>
<keyword evidence="1" id="KW-0677">Repeat</keyword>
<evidence type="ECO:0000256" key="4">
    <source>
        <dbReference type="ARBA" id="ARBA00023125"/>
    </source>
</evidence>
<name>A0A9R0ZWD0_TRITD</name>
<evidence type="ECO:0000256" key="1">
    <source>
        <dbReference type="ARBA" id="ARBA00022737"/>
    </source>
</evidence>
<feature type="domain" description="RWP-RK" evidence="8">
    <location>
        <begin position="787"/>
        <end position="871"/>
    </location>
</feature>
<reference evidence="9 10" key="1">
    <citation type="submission" date="2017-09" db="EMBL/GenBank/DDBJ databases">
        <authorList>
            <consortium name="International Durum Wheat Genome Sequencing Consortium (IDWGSC)"/>
            <person name="Milanesi L."/>
        </authorList>
    </citation>
    <scope>NUCLEOTIDE SEQUENCE [LARGE SCALE GENOMIC DNA]</scope>
    <source>
        <strain evidence="10">cv. Svevo</strain>
    </source>
</reference>
<dbReference type="GO" id="GO:0003723">
    <property type="term" value="F:RNA binding"/>
    <property type="evidence" value="ECO:0007669"/>
    <property type="project" value="InterPro"/>
</dbReference>
<evidence type="ECO:0000256" key="6">
    <source>
        <dbReference type="ARBA" id="ARBA00023242"/>
    </source>
</evidence>
<dbReference type="EMBL" id="LT934124">
    <property type="protein sequence ID" value="VAI84473.1"/>
    <property type="molecule type" value="Genomic_DNA"/>
</dbReference>
<dbReference type="Proteomes" id="UP000324705">
    <property type="component" value="Chromosome 7B"/>
</dbReference>